<keyword evidence="2" id="KW-1185">Reference proteome</keyword>
<reference evidence="1 2" key="1">
    <citation type="submission" date="2016-04" db="EMBL/GenBank/DDBJ databases">
        <title>A degradative enzymes factory behind the ericoid mycorrhizal symbiosis.</title>
        <authorList>
            <consortium name="DOE Joint Genome Institute"/>
            <person name="Martino E."/>
            <person name="Morin E."/>
            <person name="Grelet G."/>
            <person name="Kuo A."/>
            <person name="Kohler A."/>
            <person name="Daghino S."/>
            <person name="Barry K."/>
            <person name="Choi C."/>
            <person name="Cichocki N."/>
            <person name="Clum A."/>
            <person name="Copeland A."/>
            <person name="Hainaut M."/>
            <person name="Haridas S."/>
            <person name="Labutti K."/>
            <person name="Lindquist E."/>
            <person name="Lipzen A."/>
            <person name="Khouja H.-R."/>
            <person name="Murat C."/>
            <person name="Ohm R."/>
            <person name="Olson A."/>
            <person name="Spatafora J."/>
            <person name="Veneault-Fourrey C."/>
            <person name="Henrissat B."/>
            <person name="Grigoriev I."/>
            <person name="Martin F."/>
            <person name="Perotto S."/>
        </authorList>
    </citation>
    <scope>NUCLEOTIDE SEQUENCE [LARGE SCALE GENOMIC DNA]</scope>
    <source>
        <strain evidence="1 2">F</strain>
    </source>
</reference>
<dbReference type="EMBL" id="KZ613958">
    <property type="protein sequence ID" value="PMD32733.1"/>
    <property type="molecule type" value="Genomic_DNA"/>
</dbReference>
<protein>
    <recommendedName>
        <fullName evidence="3">NAD(P)-binding protein</fullName>
    </recommendedName>
</protein>
<gene>
    <name evidence="1" type="ORF">L207DRAFT_571990</name>
</gene>
<dbReference type="Proteomes" id="UP000235786">
    <property type="component" value="Unassembled WGS sequence"/>
</dbReference>
<proteinExistence type="predicted"/>
<name>A0A2J6R2J2_HYAVF</name>
<organism evidence="1 2">
    <name type="scientific">Hyaloscypha variabilis (strain UAMH 11265 / GT02V1 / F)</name>
    <name type="common">Meliniomyces variabilis</name>
    <dbReference type="NCBI Taxonomy" id="1149755"/>
    <lineage>
        <taxon>Eukaryota</taxon>
        <taxon>Fungi</taxon>
        <taxon>Dikarya</taxon>
        <taxon>Ascomycota</taxon>
        <taxon>Pezizomycotina</taxon>
        <taxon>Leotiomycetes</taxon>
        <taxon>Helotiales</taxon>
        <taxon>Hyaloscyphaceae</taxon>
        <taxon>Hyaloscypha</taxon>
        <taxon>Hyaloscypha variabilis</taxon>
    </lineage>
</organism>
<evidence type="ECO:0000313" key="1">
    <source>
        <dbReference type="EMBL" id="PMD32733.1"/>
    </source>
</evidence>
<dbReference type="OrthoDB" id="3537379at2759"/>
<accession>A0A2J6R2J2</accession>
<dbReference type="AlphaFoldDB" id="A0A2J6R2J2"/>
<evidence type="ECO:0008006" key="3">
    <source>
        <dbReference type="Google" id="ProtNLM"/>
    </source>
</evidence>
<sequence>MHFAIVTSTASKTGAAICRESLNSNASVLGIDTVPLQEESSFLKESSSFLFIEYGPHAVPSGAEFATAAKEQFKTDRIDWLINVIDEKHDPEENAQPVGQLLSVMEGKRTGLALNVVGGGVDQGALQETMFIAQTDEDFTRLKESCVRCNLLVPHDLEAAGGNDEDSWPGVEAKTAMQKHIERFNVKGYSVRNCIDNNVQTDAQKTDEQRRRCGRKLG</sequence>
<evidence type="ECO:0000313" key="2">
    <source>
        <dbReference type="Proteomes" id="UP000235786"/>
    </source>
</evidence>